<dbReference type="GO" id="GO:0008270">
    <property type="term" value="F:zinc ion binding"/>
    <property type="evidence" value="ECO:0007669"/>
    <property type="project" value="UniProtKB-KW"/>
</dbReference>
<keyword evidence="1" id="KW-0479">Metal-binding</keyword>
<dbReference type="AlphaFoldDB" id="A0A6P8YQA6"/>
<dbReference type="PROSITE" id="PS00518">
    <property type="entry name" value="ZF_RING_1"/>
    <property type="match status" value="1"/>
</dbReference>
<dbReference type="KEGG" id="tpal:117644044"/>
<evidence type="ECO:0000313" key="7">
    <source>
        <dbReference type="RefSeq" id="XP_034239121.1"/>
    </source>
</evidence>
<dbReference type="InterPro" id="IPR013083">
    <property type="entry name" value="Znf_RING/FYVE/PHD"/>
</dbReference>
<dbReference type="Gene3D" id="2.30.30.40">
    <property type="entry name" value="SH3 Domains"/>
    <property type="match status" value="1"/>
</dbReference>
<protein>
    <submittedName>
        <fullName evidence="7">Uncharacterized protein LOC117644044</fullName>
    </submittedName>
</protein>
<dbReference type="GeneID" id="117644044"/>
<feature type="domain" description="RING-type" evidence="5">
    <location>
        <begin position="3"/>
        <end position="43"/>
    </location>
</feature>
<evidence type="ECO:0000313" key="6">
    <source>
        <dbReference type="Proteomes" id="UP000515158"/>
    </source>
</evidence>
<gene>
    <name evidence="7" type="primary">LOC117644044</name>
</gene>
<evidence type="ECO:0000256" key="1">
    <source>
        <dbReference type="ARBA" id="ARBA00022723"/>
    </source>
</evidence>
<name>A0A6P8YQA6_THRPL</name>
<evidence type="ECO:0000256" key="4">
    <source>
        <dbReference type="PROSITE-ProRule" id="PRU00175"/>
    </source>
</evidence>
<dbReference type="SUPFAM" id="SSF57850">
    <property type="entry name" value="RING/U-box"/>
    <property type="match status" value="1"/>
</dbReference>
<dbReference type="PANTHER" id="PTHR47156:SF10">
    <property type="entry name" value="E3 UBIQUITIN-PROTEIN LIGASE TRIM-21-RELATED"/>
    <property type="match status" value="1"/>
</dbReference>
<sequence>MDCDVCMQTFNDAEHRPKFLPCGHTYCLSCLMQLPAKQCPVDQKVFQLDNLIDNYKLLNAPLKPPRFWCIPCEKAATEECLDSHTVHSLKLQRTKASGPLLEALRQGEAGLLGLAGVLDKAAVARQADDCGDWLERHHVDLVAARNRLEDALEADTAAWEQAHRTVLQIELPRTAAQLTADLSSPSSSCSVTVRRAAGGPVAWIGGMRPAEDAAARLLLCRLACSGGLRAPEQQPGRQQEKGDIALVWEDRSNQAEVVEANAAKQVTMSVGSRVARGRGWKDGDQDDGTPPGPGTVIAFGHILANGGQWGDGVSVKWGHTGKTSSYLKKESSVVLRLLPPELKPHIGSEEEVLDVAAISFCVDMKPKGELLARTNFTKVRTLLGLHCDVEPEAWSLTVLQQAAPRLKALQLVSPQQQHLDAALAMPLLEGLCVCNVTGPQLQQVVRMASLRRLELHCPPDAPLPVLAFPGTAAGLRWLRCGVHPLVTALALFQYSYLIHGFNMTQPLVKRIIGFLLITSMGITVSS</sequence>
<accession>A0A6P8YQA6</accession>
<dbReference type="InterPro" id="IPR027370">
    <property type="entry name" value="Znf-RING_euk"/>
</dbReference>
<dbReference type="InParanoid" id="A0A6P8YQA6"/>
<dbReference type="RefSeq" id="XP_034239121.1">
    <property type="nucleotide sequence ID" value="XM_034383230.1"/>
</dbReference>
<organism evidence="7">
    <name type="scientific">Thrips palmi</name>
    <name type="common">Melon thrips</name>
    <dbReference type="NCBI Taxonomy" id="161013"/>
    <lineage>
        <taxon>Eukaryota</taxon>
        <taxon>Metazoa</taxon>
        <taxon>Ecdysozoa</taxon>
        <taxon>Arthropoda</taxon>
        <taxon>Hexapoda</taxon>
        <taxon>Insecta</taxon>
        <taxon>Pterygota</taxon>
        <taxon>Neoptera</taxon>
        <taxon>Paraneoptera</taxon>
        <taxon>Thysanoptera</taxon>
        <taxon>Terebrantia</taxon>
        <taxon>Thripoidea</taxon>
        <taxon>Thripidae</taxon>
        <taxon>Thrips</taxon>
    </lineage>
</organism>
<keyword evidence="3" id="KW-0862">Zinc</keyword>
<dbReference type="SUPFAM" id="SSF159034">
    <property type="entry name" value="Mib/herc2 domain-like"/>
    <property type="match status" value="1"/>
</dbReference>
<dbReference type="GO" id="GO:0004842">
    <property type="term" value="F:ubiquitin-protein transferase activity"/>
    <property type="evidence" value="ECO:0007669"/>
    <property type="project" value="InterPro"/>
</dbReference>
<dbReference type="Pfam" id="PF13445">
    <property type="entry name" value="zf-RING_UBOX"/>
    <property type="match status" value="1"/>
</dbReference>
<dbReference type="SMART" id="SM00184">
    <property type="entry name" value="RING"/>
    <property type="match status" value="1"/>
</dbReference>
<dbReference type="PANTHER" id="PTHR47156">
    <property type="entry name" value="PROTEIN CBG20824"/>
    <property type="match status" value="1"/>
</dbReference>
<dbReference type="InterPro" id="IPR037252">
    <property type="entry name" value="Mib_Herc2_sf"/>
</dbReference>
<dbReference type="Proteomes" id="UP000515158">
    <property type="component" value="Unplaced"/>
</dbReference>
<dbReference type="InterPro" id="IPR052667">
    <property type="entry name" value="E3_ubiquitin-ligase_RING"/>
</dbReference>
<evidence type="ECO:0000259" key="5">
    <source>
        <dbReference type="PROSITE" id="PS50089"/>
    </source>
</evidence>
<dbReference type="OrthoDB" id="252722at2759"/>
<proteinExistence type="predicted"/>
<dbReference type="PROSITE" id="PS50089">
    <property type="entry name" value="ZF_RING_2"/>
    <property type="match status" value="1"/>
</dbReference>
<dbReference type="InterPro" id="IPR001841">
    <property type="entry name" value="Znf_RING"/>
</dbReference>
<dbReference type="Gene3D" id="3.30.40.10">
    <property type="entry name" value="Zinc/RING finger domain, C3HC4 (zinc finger)"/>
    <property type="match status" value="1"/>
</dbReference>
<keyword evidence="2 4" id="KW-0863">Zinc-finger</keyword>
<keyword evidence="6" id="KW-1185">Reference proteome</keyword>
<reference evidence="7" key="1">
    <citation type="submission" date="2025-08" db="UniProtKB">
        <authorList>
            <consortium name="RefSeq"/>
        </authorList>
    </citation>
    <scope>IDENTIFICATION</scope>
    <source>
        <tissue evidence="7">Total insect</tissue>
    </source>
</reference>
<evidence type="ECO:0000256" key="2">
    <source>
        <dbReference type="ARBA" id="ARBA00022771"/>
    </source>
</evidence>
<evidence type="ECO:0000256" key="3">
    <source>
        <dbReference type="ARBA" id="ARBA00022833"/>
    </source>
</evidence>
<dbReference type="InterPro" id="IPR017907">
    <property type="entry name" value="Znf_RING_CS"/>
</dbReference>